<dbReference type="Proteomes" id="UP001604336">
    <property type="component" value="Unassembled WGS sequence"/>
</dbReference>
<gene>
    <name evidence="3" type="ORF">Adt_45287</name>
</gene>
<dbReference type="SUPFAM" id="SSF57756">
    <property type="entry name" value="Retrovirus zinc finger-like domains"/>
    <property type="match status" value="1"/>
</dbReference>
<evidence type="ECO:0000313" key="3">
    <source>
        <dbReference type="EMBL" id="KAL2461867.1"/>
    </source>
</evidence>
<sequence>MKDKGQVYIENASKTNKKMKSNKYHGKAAKRGRGNNENKQGNWDKSKNNDKCLIYGKIGHRKRNCKAYLATMKGIKLTKTYASSIFVIKVILSTSLASWVFDTRCRSHICKNM</sequence>
<keyword evidence="4" id="KW-1185">Reference proteome</keyword>
<dbReference type="EMBL" id="JBFOLK010000014">
    <property type="protein sequence ID" value="KAL2461867.1"/>
    <property type="molecule type" value="Genomic_DNA"/>
</dbReference>
<name>A0ABD1PD94_9LAMI</name>
<dbReference type="AlphaFoldDB" id="A0ABD1PD94"/>
<organism evidence="3 4">
    <name type="scientific">Abeliophyllum distichum</name>
    <dbReference type="NCBI Taxonomy" id="126358"/>
    <lineage>
        <taxon>Eukaryota</taxon>
        <taxon>Viridiplantae</taxon>
        <taxon>Streptophyta</taxon>
        <taxon>Embryophyta</taxon>
        <taxon>Tracheophyta</taxon>
        <taxon>Spermatophyta</taxon>
        <taxon>Magnoliopsida</taxon>
        <taxon>eudicotyledons</taxon>
        <taxon>Gunneridae</taxon>
        <taxon>Pentapetalae</taxon>
        <taxon>asterids</taxon>
        <taxon>lamiids</taxon>
        <taxon>Lamiales</taxon>
        <taxon>Oleaceae</taxon>
        <taxon>Forsythieae</taxon>
        <taxon>Abeliophyllum</taxon>
    </lineage>
</organism>
<feature type="region of interest" description="Disordered" evidence="1">
    <location>
        <begin position="1"/>
        <end position="48"/>
    </location>
</feature>
<proteinExistence type="predicted"/>
<reference evidence="4" key="1">
    <citation type="submission" date="2024-07" db="EMBL/GenBank/DDBJ databases">
        <title>Two chromosome-level genome assemblies of Korean endemic species Abeliophyllum distichum and Forsythia ovata (Oleaceae).</title>
        <authorList>
            <person name="Jang H."/>
        </authorList>
    </citation>
    <scope>NUCLEOTIDE SEQUENCE [LARGE SCALE GENOMIC DNA]</scope>
</reference>
<feature type="compositionally biased region" description="Basic residues" evidence="1">
    <location>
        <begin position="15"/>
        <end position="33"/>
    </location>
</feature>
<feature type="transmembrane region" description="Helical" evidence="2">
    <location>
        <begin position="81"/>
        <end position="101"/>
    </location>
</feature>
<evidence type="ECO:0000313" key="4">
    <source>
        <dbReference type="Proteomes" id="UP001604336"/>
    </source>
</evidence>
<keyword evidence="2" id="KW-0812">Transmembrane</keyword>
<accession>A0ABD1PD94</accession>
<keyword evidence="2" id="KW-1133">Transmembrane helix</keyword>
<comment type="caution">
    <text evidence="3">The sequence shown here is derived from an EMBL/GenBank/DDBJ whole genome shotgun (WGS) entry which is preliminary data.</text>
</comment>
<keyword evidence="2" id="KW-0472">Membrane</keyword>
<evidence type="ECO:0000256" key="1">
    <source>
        <dbReference type="SAM" id="MobiDB-lite"/>
    </source>
</evidence>
<dbReference type="InterPro" id="IPR036875">
    <property type="entry name" value="Znf_CCHC_sf"/>
</dbReference>
<protein>
    <submittedName>
        <fullName evidence="3">CCHC-type domain-containing protein</fullName>
    </submittedName>
</protein>
<evidence type="ECO:0000256" key="2">
    <source>
        <dbReference type="SAM" id="Phobius"/>
    </source>
</evidence>